<dbReference type="InterPro" id="IPR006680">
    <property type="entry name" value="Amidohydro-rel"/>
</dbReference>
<proteinExistence type="inferred from homology"/>
<evidence type="ECO:0000256" key="6">
    <source>
        <dbReference type="PIRSR" id="PIRSR038994-1"/>
    </source>
</evidence>
<comment type="cofactor">
    <cofactor evidence="8">
        <name>a divalent metal cation</name>
        <dbReference type="ChEBI" id="CHEBI:60240"/>
    </cofactor>
    <text evidence="8">Binds 1 divalent metal cation per subunit.</text>
</comment>
<dbReference type="Proteomes" id="UP000195981">
    <property type="component" value="Unassembled WGS sequence"/>
</dbReference>
<dbReference type="OrthoDB" id="9776488at2"/>
<name>A0A1X6X4P3_9MICO</name>
<dbReference type="EMBL" id="FWFG01000093">
    <property type="protein sequence ID" value="SLM93916.1"/>
    <property type="molecule type" value="Genomic_DNA"/>
</dbReference>
<organism evidence="10 11">
    <name type="scientific">Brachybacterium nesterenkovii</name>
    <dbReference type="NCBI Taxonomy" id="47847"/>
    <lineage>
        <taxon>Bacteria</taxon>
        <taxon>Bacillati</taxon>
        <taxon>Actinomycetota</taxon>
        <taxon>Actinomycetes</taxon>
        <taxon>Micrococcales</taxon>
        <taxon>Dermabacteraceae</taxon>
        <taxon>Brachybacterium</taxon>
    </lineage>
</organism>
<dbReference type="GO" id="GO:0008448">
    <property type="term" value="F:N-acetylglucosamine-6-phosphate deacetylase activity"/>
    <property type="evidence" value="ECO:0007669"/>
    <property type="project" value="UniProtKB-EC"/>
</dbReference>
<feature type="binding site" evidence="8">
    <location>
        <position position="210"/>
    </location>
    <ligand>
        <name>Zn(2+)</name>
        <dbReference type="ChEBI" id="CHEBI:29105"/>
    </ligand>
</feature>
<feature type="active site" description="Proton donor/acceptor" evidence="6">
    <location>
        <position position="304"/>
    </location>
</feature>
<dbReference type="Pfam" id="PF01979">
    <property type="entry name" value="Amidohydro_1"/>
    <property type="match status" value="1"/>
</dbReference>
<feature type="binding site" evidence="7">
    <location>
        <position position="254"/>
    </location>
    <ligand>
        <name>substrate</name>
    </ligand>
</feature>
<evidence type="ECO:0000256" key="1">
    <source>
        <dbReference type="ARBA" id="ARBA00010716"/>
    </source>
</evidence>
<dbReference type="EC" id="3.5.1.25" evidence="10"/>
<sequence length="413" mass="41634">MTAPTDVPDGPARTDAPSDLAITGTAVLPEGVVEDALILLRGDRIAYAGPAADAPAHTAAETLRCTGTILPGLVDIHDHGGGGASFPDCADAQEALVAVREHRAHGTTALVASLVTASAKELRRRVAMLAPLVEAGELAALHLEGPFISPARKGAQNPAHIVGGDAALVAELCAMAPGAIATMTVAPEAEDADAVIAELAAGGAIPSLGHTDCSGTQMEEGIAASRAALASPGARSSLPTATHLFNGMRPIHHRDAGPAFACLDAAARGEMIVELIADGAHVSAETVRYVFDIAEPEHVVLVTDAMAATGMADGRYRLGALDVVVDGGVATLAEDGAIAGGTAHLLDVLRFTVQEAGVDLAVAVAAATAVPARVLGHEAEIGALRAGMRADVLLVDEGLRVEAVIRGGELLDV</sequence>
<evidence type="ECO:0000256" key="7">
    <source>
        <dbReference type="PIRSR" id="PIRSR038994-2"/>
    </source>
</evidence>
<dbReference type="PIRSF" id="PIRSF038994">
    <property type="entry name" value="NagA"/>
    <property type="match status" value="1"/>
</dbReference>
<evidence type="ECO:0000259" key="9">
    <source>
        <dbReference type="Pfam" id="PF01979"/>
    </source>
</evidence>
<feature type="binding site" evidence="7">
    <location>
        <position position="155"/>
    </location>
    <ligand>
        <name>substrate</name>
    </ligand>
</feature>
<feature type="domain" description="Amidohydrolase-related" evidence="9">
    <location>
        <begin position="68"/>
        <end position="409"/>
    </location>
</feature>
<evidence type="ECO:0000256" key="8">
    <source>
        <dbReference type="PIRSR" id="PIRSR038994-3"/>
    </source>
</evidence>
<dbReference type="InterPro" id="IPR003764">
    <property type="entry name" value="GlcNAc_6-P_deAcase"/>
</dbReference>
<dbReference type="GO" id="GO:0006046">
    <property type="term" value="P:N-acetylglucosamine catabolic process"/>
    <property type="evidence" value="ECO:0007669"/>
    <property type="project" value="TreeGrafter"/>
</dbReference>
<evidence type="ECO:0000256" key="3">
    <source>
        <dbReference type="ARBA" id="ARBA00022801"/>
    </source>
</evidence>
<dbReference type="SUPFAM" id="SSF51556">
    <property type="entry name" value="Metallo-dependent hydrolases"/>
    <property type="match status" value="1"/>
</dbReference>
<feature type="binding site" evidence="8">
    <location>
        <position position="243"/>
    </location>
    <ligand>
        <name>Zn(2+)</name>
        <dbReference type="ChEBI" id="CHEBI:29105"/>
    </ligand>
</feature>
<dbReference type="AlphaFoldDB" id="A0A1X6X4P3"/>
<dbReference type="InterPro" id="IPR032466">
    <property type="entry name" value="Metal_Hydrolase"/>
</dbReference>
<dbReference type="GO" id="GO:0046872">
    <property type="term" value="F:metal ion binding"/>
    <property type="evidence" value="ECO:0007669"/>
    <property type="project" value="UniProtKB-KW"/>
</dbReference>
<keyword evidence="2 8" id="KW-0479">Metal-binding</keyword>
<dbReference type="RefSeq" id="WP_087104738.1">
    <property type="nucleotide sequence ID" value="NZ_FWFG01000093.1"/>
</dbReference>
<dbReference type="PANTHER" id="PTHR11113:SF14">
    <property type="entry name" value="N-ACETYLGLUCOSAMINE-6-PHOSPHATE DEACETYLASE"/>
    <property type="match status" value="1"/>
</dbReference>
<feature type="binding site" evidence="7">
    <location>
        <begin position="338"/>
        <end position="340"/>
    </location>
    <ligand>
        <name>substrate</name>
    </ligand>
</feature>
<evidence type="ECO:0000313" key="10">
    <source>
        <dbReference type="EMBL" id="SLM93916.1"/>
    </source>
</evidence>
<feature type="binding site" evidence="7">
    <location>
        <position position="281"/>
    </location>
    <ligand>
        <name>substrate</name>
    </ligand>
</feature>
<dbReference type="Gene3D" id="2.30.40.10">
    <property type="entry name" value="Urease, subunit C, domain 1"/>
    <property type="match status" value="1"/>
</dbReference>
<protein>
    <submittedName>
        <fullName evidence="10">N-acetylglucosamine-6-phosphate deacetylase</fullName>
        <ecNumber evidence="10">3.5.1.25</ecNumber>
    </submittedName>
</protein>
<keyword evidence="4 5" id="KW-0119">Carbohydrate metabolism</keyword>
<feature type="binding site" evidence="7">
    <location>
        <begin position="246"/>
        <end position="247"/>
    </location>
    <ligand>
        <name>substrate</name>
    </ligand>
</feature>
<dbReference type="SUPFAM" id="SSF51338">
    <property type="entry name" value="Composite domain of metallo-dependent hydrolases"/>
    <property type="match status" value="1"/>
</dbReference>
<keyword evidence="3 5" id="KW-0378">Hydrolase</keyword>
<keyword evidence="11" id="KW-1185">Reference proteome</keyword>
<dbReference type="InterPro" id="IPR011059">
    <property type="entry name" value="Metal-dep_hydrolase_composite"/>
</dbReference>
<dbReference type="PANTHER" id="PTHR11113">
    <property type="entry name" value="N-ACETYLGLUCOSAMINE-6-PHOSPHATE DEACETYLASE"/>
    <property type="match status" value="1"/>
</dbReference>
<evidence type="ECO:0000256" key="4">
    <source>
        <dbReference type="ARBA" id="ARBA00023277"/>
    </source>
</evidence>
<evidence type="ECO:0000256" key="2">
    <source>
        <dbReference type="ARBA" id="ARBA00022723"/>
    </source>
</evidence>
<comment type="similarity">
    <text evidence="1 5">Belongs to the metallo-dependent hydrolases superfamily. NagA family.</text>
</comment>
<reference evidence="10 11" key="1">
    <citation type="submission" date="2017-02" db="EMBL/GenBank/DDBJ databases">
        <authorList>
            <person name="Peterson S.W."/>
        </authorList>
    </citation>
    <scope>NUCLEOTIDE SEQUENCE [LARGE SCALE GENOMIC DNA]</scope>
    <source>
        <strain evidence="10 11">CIP104813</strain>
    </source>
</reference>
<dbReference type="Gene3D" id="3.20.20.140">
    <property type="entry name" value="Metal-dependent hydrolases"/>
    <property type="match status" value="1"/>
</dbReference>
<accession>A0A1X6X4P3</accession>
<gene>
    <name evidence="10" type="ORF">FM110_10625</name>
</gene>
<evidence type="ECO:0000256" key="5">
    <source>
        <dbReference type="PIRNR" id="PIRNR038994"/>
    </source>
</evidence>
<feature type="binding site" evidence="8">
    <location>
        <position position="144"/>
    </location>
    <ligand>
        <name>Zn(2+)</name>
        <dbReference type="ChEBI" id="CHEBI:29105"/>
    </ligand>
</feature>
<evidence type="ECO:0000313" key="11">
    <source>
        <dbReference type="Proteomes" id="UP000195981"/>
    </source>
</evidence>